<sequence>MSSAQATQKMEKSAKRPAYNWARNFDAFEEEAEAAGLVKKFAHDVGEIIEDGKIKHVESLPMCGAENYIVYSGTDVVAVLRDRDELFAHVYRLAQHHLGKVHGKPHPDDLELSTTYKSVKIDLQFENEISWIIYLRAKAGTVAKRD</sequence>
<dbReference type="EMBL" id="JAQQWM010000002">
    <property type="protein sequence ID" value="KAK8078527.1"/>
    <property type="molecule type" value="Genomic_DNA"/>
</dbReference>
<proteinExistence type="predicted"/>
<gene>
    <name evidence="1" type="ORF">PG996_004697</name>
</gene>
<evidence type="ECO:0000313" key="2">
    <source>
        <dbReference type="Proteomes" id="UP001446871"/>
    </source>
</evidence>
<keyword evidence="2" id="KW-1185">Reference proteome</keyword>
<dbReference type="Proteomes" id="UP001446871">
    <property type="component" value="Unassembled WGS sequence"/>
</dbReference>
<reference evidence="1 2" key="1">
    <citation type="submission" date="2023-01" db="EMBL/GenBank/DDBJ databases">
        <title>Analysis of 21 Apiospora genomes using comparative genomics revels a genus with tremendous synthesis potential of carbohydrate active enzymes and secondary metabolites.</title>
        <authorList>
            <person name="Sorensen T."/>
        </authorList>
    </citation>
    <scope>NUCLEOTIDE SEQUENCE [LARGE SCALE GENOMIC DNA]</scope>
    <source>
        <strain evidence="1 2">CBS 83171</strain>
    </source>
</reference>
<accession>A0ABR1W4W3</accession>
<evidence type="ECO:0000313" key="1">
    <source>
        <dbReference type="EMBL" id="KAK8078527.1"/>
    </source>
</evidence>
<comment type="caution">
    <text evidence="1">The sequence shown here is derived from an EMBL/GenBank/DDBJ whole genome shotgun (WGS) entry which is preliminary data.</text>
</comment>
<name>A0ABR1W4W3_9PEZI</name>
<organism evidence="1 2">
    <name type="scientific">Apiospora saccharicola</name>
    <dbReference type="NCBI Taxonomy" id="335842"/>
    <lineage>
        <taxon>Eukaryota</taxon>
        <taxon>Fungi</taxon>
        <taxon>Dikarya</taxon>
        <taxon>Ascomycota</taxon>
        <taxon>Pezizomycotina</taxon>
        <taxon>Sordariomycetes</taxon>
        <taxon>Xylariomycetidae</taxon>
        <taxon>Amphisphaeriales</taxon>
        <taxon>Apiosporaceae</taxon>
        <taxon>Apiospora</taxon>
    </lineage>
</organism>
<protein>
    <submittedName>
        <fullName evidence="1">Uncharacterized protein</fullName>
    </submittedName>
</protein>